<protein>
    <submittedName>
        <fullName evidence="3">Group II intron reverse transcriptase/maturase</fullName>
        <ecNumber evidence="3">2.7.7.49</ecNumber>
    </submittedName>
</protein>
<dbReference type="EMBL" id="CP139558">
    <property type="protein sequence ID" value="WPU90905.1"/>
    <property type="molecule type" value="Genomic_DNA"/>
</dbReference>
<evidence type="ECO:0000259" key="2">
    <source>
        <dbReference type="PROSITE" id="PS50878"/>
    </source>
</evidence>
<dbReference type="EC" id="2.7.7.49" evidence="3"/>
<dbReference type="NCBIfam" id="TIGR04416">
    <property type="entry name" value="group_II_RT_mat"/>
    <property type="match status" value="1"/>
</dbReference>
<keyword evidence="5" id="KW-1185">Reference proteome</keyword>
<evidence type="ECO:0000313" key="3">
    <source>
        <dbReference type="EMBL" id="WPU90905.1"/>
    </source>
</evidence>
<evidence type="ECO:0000313" key="4">
    <source>
        <dbReference type="EMBL" id="WPU94854.1"/>
    </source>
</evidence>
<comment type="similarity">
    <text evidence="1">Belongs to the bacterial reverse transcriptase family.</text>
</comment>
<dbReference type="InterPro" id="IPR051083">
    <property type="entry name" value="GrpII_Intron_Splice-Mob/Def"/>
</dbReference>
<proteinExistence type="inferred from homology"/>
<dbReference type="InterPro" id="IPR030931">
    <property type="entry name" value="Group_II_RT_mat"/>
</dbReference>
<dbReference type="InterPro" id="IPR043502">
    <property type="entry name" value="DNA/RNA_pol_sf"/>
</dbReference>
<dbReference type="PROSITE" id="PS50878">
    <property type="entry name" value="RT_POL"/>
    <property type="match status" value="1"/>
</dbReference>
<dbReference type="EMBL" id="CP139558">
    <property type="protein sequence ID" value="WPU94854.1"/>
    <property type="molecule type" value="Genomic_DNA"/>
</dbReference>
<accession>A0ABZ0TH47</accession>
<name>A0ABZ0TH47_9SPHI</name>
<dbReference type="Pfam" id="PF00078">
    <property type="entry name" value="RVT_1"/>
    <property type="match status" value="1"/>
</dbReference>
<gene>
    <name evidence="3" type="primary">ltrA</name>
    <name evidence="4" type="ORF">SNE25_04885</name>
    <name evidence="3" type="ORF">SNE25_16420</name>
</gene>
<feature type="domain" description="Reverse transcriptase" evidence="2">
    <location>
        <begin position="66"/>
        <end position="315"/>
    </location>
</feature>
<evidence type="ECO:0000313" key="5">
    <source>
        <dbReference type="Proteomes" id="UP001324380"/>
    </source>
</evidence>
<dbReference type="PANTHER" id="PTHR34047">
    <property type="entry name" value="NUCLEAR INTRON MATURASE 1, MITOCHONDRIAL-RELATED"/>
    <property type="match status" value="1"/>
</dbReference>
<organism evidence="3 5">
    <name type="scientific">Mucilaginibacter sabulilitoris</name>
    <dbReference type="NCBI Taxonomy" id="1173583"/>
    <lineage>
        <taxon>Bacteria</taxon>
        <taxon>Pseudomonadati</taxon>
        <taxon>Bacteroidota</taxon>
        <taxon>Sphingobacteriia</taxon>
        <taxon>Sphingobacteriales</taxon>
        <taxon>Sphingobacteriaceae</taxon>
        <taxon>Mucilaginibacter</taxon>
    </lineage>
</organism>
<dbReference type="GO" id="GO:0003964">
    <property type="term" value="F:RNA-directed DNA polymerase activity"/>
    <property type="evidence" value="ECO:0007669"/>
    <property type="project" value="UniProtKB-KW"/>
</dbReference>
<dbReference type="SUPFAM" id="SSF56672">
    <property type="entry name" value="DNA/RNA polymerases"/>
    <property type="match status" value="1"/>
</dbReference>
<dbReference type="InterPro" id="IPR000477">
    <property type="entry name" value="RT_dom"/>
</dbReference>
<keyword evidence="3" id="KW-0548">Nucleotidyltransferase</keyword>
<keyword evidence="3" id="KW-0808">Transferase</keyword>
<keyword evidence="3" id="KW-0695">RNA-directed DNA polymerase</keyword>
<dbReference type="Proteomes" id="UP001324380">
    <property type="component" value="Chromosome"/>
</dbReference>
<evidence type="ECO:0000256" key="1">
    <source>
        <dbReference type="ARBA" id="ARBA00034120"/>
    </source>
</evidence>
<dbReference type="RefSeq" id="WP_321560076.1">
    <property type="nucleotide sequence ID" value="NZ_CP139558.1"/>
</dbReference>
<dbReference type="PANTHER" id="PTHR34047:SF8">
    <property type="entry name" value="PROTEIN YKFC"/>
    <property type="match status" value="1"/>
</dbReference>
<dbReference type="CDD" id="cd01651">
    <property type="entry name" value="RT_G2_intron"/>
    <property type="match status" value="1"/>
</dbReference>
<sequence length="429" mass="50337">MKTQLSSVAVKAKLDKRTVFTSLAHLLTPTFLKETWKKMNKKGAPGIDKETMAAFAEKLEERVQEMHEQLRAGKYYAPPVRRVEIPKDGAKTRLLGIPTVSDRLLQAAVARILNAVFEPVFLNSSWGYRPKRDAHGAIGALRSHIIAGKVMQVYEADIRAYFDRVNHDWLRQFLKQKIADPVILRLVDKWLRAGIMSDGLKISKEDGVPQGGPVSCILANVYLHYVLDLWFEKKLKASCNGEAHLVRYVDDFVACFQYERDAIRFGKELKERFQEFHLELAEEKTRSMPFGRFARERGKSFNQPVGKFDFLGFAHICGTDHEGKFVLIRKPRQKSCRKFLDRVKEWLKRHPHYDVWDQQRQILSMLRGFYQYYALTHCVEKLNLIRLYVRRCWRFAIRRKSQRTRSQWGYLDNKKWFEMPYPQLLHANI</sequence>
<reference evidence="3 5" key="1">
    <citation type="submission" date="2023-11" db="EMBL/GenBank/DDBJ databases">
        <title>Analysis of the Genomes of Mucilaginibacter gossypii cycad 4 and M. sabulilitoris SNA2: microbes with the potential for plant growth promotion.</title>
        <authorList>
            <person name="Hirsch A.M."/>
            <person name="Humm E."/>
            <person name="Rubbi M."/>
            <person name="Del Vecchio G."/>
            <person name="Ha S.M."/>
            <person name="Pellegrini M."/>
            <person name="Gunsalus R.P."/>
        </authorList>
    </citation>
    <scope>NUCLEOTIDE SEQUENCE [LARGE SCALE GENOMIC DNA]</scope>
    <source>
        <strain evidence="3 5">SNA2</strain>
    </source>
</reference>